<protein>
    <submittedName>
        <fullName evidence="7">Phosphoglycerate dehydrogenase-like enzyme</fullName>
    </submittedName>
</protein>
<name>A0ABT9ZBA4_9BACI</name>
<organism evidence="7 8">
    <name type="scientific">Metabacillus niabensis</name>
    <dbReference type="NCBI Taxonomy" id="324854"/>
    <lineage>
        <taxon>Bacteria</taxon>
        <taxon>Bacillati</taxon>
        <taxon>Bacillota</taxon>
        <taxon>Bacilli</taxon>
        <taxon>Bacillales</taxon>
        <taxon>Bacillaceae</taxon>
        <taxon>Metabacillus</taxon>
    </lineage>
</organism>
<dbReference type="InterPro" id="IPR036291">
    <property type="entry name" value="NAD(P)-bd_dom_sf"/>
</dbReference>
<keyword evidence="3" id="KW-0520">NAD</keyword>
<evidence type="ECO:0000313" key="7">
    <source>
        <dbReference type="EMBL" id="MDQ0228560.1"/>
    </source>
</evidence>
<evidence type="ECO:0000259" key="5">
    <source>
        <dbReference type="Pfam" id="PF00389"/>
    </source>
</evidence>
<dbReference type="PANTHER" id="PTHR43333">
    <property type="entry name" value="2-HACID_DH_C DOMAIN-CONTAINING PROTEIN"/>
    <property type="match status" value="1"/>
</dbReference>
<evidence type="ECO:0000256" key="4">
    <source>
        <dbReference type="RuleBase" id="RU003719"/>
    </source>
</evidence>
<feature type="domain" description="D-isomer specific 2-hydroxyacid dehydrogenase catalytic" evidence="5">
    <location>
        <begin position="14"/>
        <end position="303"/>
    </location>
</feature>
<dbReference type="EMBL" id="JAUSTZ010000024">
    <property type="protein sequence ID" value="MDQ0228560.1"/>
    <property type="molecule type" value="Genomic_DNA"/>
</dbReference>
<gene>
    <name evidence="7" type="ORF">J2S02_004945</name>
</gene>
<dbReference type="CDD" id="cd05300">
    <property type="entry name" value="2-Hacid_dh_1"/>
    <property type="match status" value="1"/>
</dbReference>
<evidence type="ECO:0000313" key="8">
    <source>
        <dbReference type="Proteomes" id="UP001232245"/>
    </source>
</evidence>
<comment type="caution">
    <text evidence="7">The sequence shown here is derived from an EMBL/GenBank/DDBJ whole genome shotgun (WGS) entry which is preliminary data.</text>
</comment>
<dbReference type="Proteomes" id="UP001232245">
    <property type="component" value="Unassembled WGS sequence"/>
</dbReference>
<dbReference type="SUPFAM" id="SSF51735">
    <property type="entry name" value="NAD(P)-binding Rossmann-fold domains"/>
    <property type="match status" value="1"/>
</dbReference>
<comment type="similarity">
    <text evidence="1 4">Belongs to the D-isomer specific 2-hydroxyacid dehydrogenase family.</text>
</comment>
<dbReference type="InterPro" id="IPR006140">
    <property type="entry name" value="D-isomer_DH_NAD-bd"/>
</dbReference>
<sequence length="317" mass="36408">MNILSTVKLPTVLKQQIESKFPTVTFYHDKKIDEALDILAEADILFTYGEDLTASHIQAATKLKWIMVGSAGIEKLPFDEIEKRGILVTNSKGVHAIPMAEYCLAMMLQVSRQSKALIENEKAHKWDRTVRMMELYGKTVYILGAGAIGQETAKLTQAFSMKVLGMNQDGRPVEYFQEMYTYKELEETIKEADFVISVLPSTEQTKGLLNYELFKEMKREAVFINIGRGDVVNEKDLLKVLDEGLISHAVLDVFEHEPLDEHHPFWDMENVTITPHLSGITKNYLPRVMPIFEDNLERFRNGELSMMRNIIDLRKRY</sequence>
<reference evidence="7 8" key="1">
    <citation type="submission" date="2023-07" db="EMBL/GenBank/DDBJ databases">
        <title>Genomic Encyclopedia of Type Strains, Phase IV (KMG-IV): sequencing the most valuable type-strain genomes for metagenomic binning, comparative biology and taxonomic classification.</title>
        <authorList>
            <person name="Goeker M."/>
        </authorList>
    </citation>
    <scope>NUCLEOTIDE SEQUENCE [LARGE SCALE GENOMIC DNA]</scope>
    <source>
        <strain evidence="7 8">DSM 17723</strain>
    </source>
</reference>
<evidence type="ECO:0000256" key="3">
    <source>
        <dbReference type="ARBA" id="ARBA00023027"/>
    </source>
</evidence>
<dbReference type="Pfam" id="PF02826">
    <property type="entry name" value="2-Hacid_dh_C"/>
    <property type="match status" value="1"/>
</dbReference>
<evidence type="ECO:0000259" key="6">
    <source>
        <dbReference type="Pfam" id="PF02826"/>
    </source>
</evidence>
<feature type="domain" description="D-isomer specific 2-hydroxyacid dehydrogenase NAD-binding" evidence="6">
    <location>
        <begin position="104"/>
        <end position="278"/>
    </location>
</feature>
<evidence type="ECO:0000256" key="2">
    <source>
        <dbReference type="ARBA" id="ARBA00023002"/>
    </source>
</evidence>
<accession>A0ABT9ZBA4</accession>
<dbReference type="SUPFAM" id="SSF52283">
    <property type="entry name" value="Formate/glycerate dehydrogenase catalytic domain-like"/>
    <property type="match status" value="1"/>
</dbReference>
<dbReference type="Pfam" id="PF00389">
    <property type="entry name" value="2-Hacid_dh"/>
    <property type="match status" value="1"/>
</dbReference>
<dbReference type="PANTHER" id="PTHR43333:SF1">
    <property type="entry name" value="D-ISOMER SPECIFIC 2-HYDROXYACID DEHYDROGENASE NAD-BINDING DOMAIN-CONTAINING PROTEIN"/>
    <property type="match status" value="1"/>
</dbReference>
<keyword evidence="8" id="KW-1185">Reference proteome</keyword>
<evidence type="ECO:0000256" key="1">
    <source>
        <dbReference type="ARBA" id="ARBA00005854"/>
    </source>
</evidence>
<dbReference type="InterPro" id="IPR006139">
    <property type="entry name" value="D-isomer_2_OHA_DH_cat_dom"/>
</dbReference>
<dbReference type="RefSeq" id="WP_174879230.1">
    <property type="nucleotide sequence ID" value="NZ_CADEPK010000011.1"/>
</dbReference>
<dbReference type="Gene3D" id="3.40.50.720">
    <property type="entry name" value="NAD(P)-binding Rossmann-like Domain"/>
    <property type="match status" value="2"/>
</dbReference>
<proteinExistence type="inferred from homology"/>
<keyword evidence="2 4" id="KW-0560">Oxidoreductase</keyword>